<evidence type="ECO:0000256" key="2">
    <source>
        <dbReference type="ARBA" id="ARBA00005695"/>
    </source>
</evidence>
<evidence type="ECO:0000259" key="6">
    <source>
        <dbReference type="Pfam" id="PF00496"/>
    </source>
</evidence>
<feature type="region of interest" description="Disordered" evidence="4">
    <location>
        <begin position="28"/>
        <end position="74"/>
    </location>
</feature>
<dbReference type="GO" id="GO:0015833">
    <property type="term" value="P:peptide transport"/>
    <property type="evidence" value="ECO:0007669"/>
    <property type="project" value="TreeGrafter"/>
</dbReference>
<dbReference type="PANTHER" id="PTHR30290:SF82">
    <property type="entry name" value="ABC-TYPE DIPEPTIDE_OLIGOPEPTIDE TRANSPORT SYSTEM, PERIPLASMIC COMPONENT"/>
    <property type="match status" value="1"/>
</dbReference>
<evidence type="ECO:0000256" key="1">
    <source>
        <dbReference type="ARBA" id="ARBA00004193"/>
    </source>
</evidence>
<dbReference type="InterPro" id="IPR039424">
    <property type="entry name" value="SBP_5"/>
</dbReference>
<dbReference type="InterPro" id="IPR000914">
    <property type="entry name" value="SBP_5_dom"/>
</dbReference>
<evidence type="ECO:0000256" key="4">
    <source>
        <dbReference type="SAM" id="MobiDB-lite"/>
    </source>
</evidence>
<keyword evidence="3 5" id="KW-0732">Signal</keyword>
<dbReference type="GO" id="GO:1904680">
    <property type="term" value="F:peptide transmembrane transporter activity"/>
    <property type="evidence" value="ECO:0007669"/>
    <property type="project" value="TreeGrafter"/>
</dbReference>
<dbReference type="Gene3D" id="3.90.76.10">
    <property type="entry name" value="Dipeptide-binding Protein, Domain 1"/>
    <property type="match status" value="1"/>
</dbReference>
<organism evidence="7 8">
    <name type="scientific">Herpetosiphon geysericola</name>
    <dbReference type="NCBI Taxonomy" id="70996"/>
    <lineage>
        <taxon>Bacteria</taxon>
        <taxon>Bacillati</taxon>
        <taxon>Chloroflexota</taxon>
        <taxon>Chloroflexia</taxon>
        <taxon>Herpetosiphonales</taxon>
        <taxon>Herpetosiphonaceae</taxon>
        <taxon>Herpetosiphon</taxon>
    </lineage>
</organism>
<dbReference type="PATRIC" id="fig|70996.4.peg.720"/>
<gene>
    <name evidence="7" type="ORF">SE18_01560</name>
</gene>
<feature type="domain" description="Solute-binding protein family 5" evidence="6">
    <location>
        <begin position="121"/>
        <end position="493"/>
    </location>
</feature>
<name>A0A0P6YDT7_9CHLR</name>
<dbReference type="PROSITE" id="PS01040">
    <property type="entry name" value="SBP_BACTERIAL_5"/>
    <property type="match status" value="1"/>
</dbReference>
<dbReference type="Gene3D" id="3.40.190.10">
    <property type="entry name" value="Periplasmic binding protein-like II"/>
    <property type="match status" value="1"/>
</dbReference>
<evidence type="ECO:0000313" key="7">
    <source>
        <dbReference type="EMBL" id="KPL91697.1"/>
    </source>
</evidence>
<dbReference type="AlphaFoldDB" id="A0A0P6YDT7"/>
<comment type="subcellular location">
    <subcellularLocation>
        <location evidence="1">Cell membrane</location>
        <topology evidence="1">Lipid-anchor</topology>
    </subcellularLocation>
</comment>
<dbReference type="CDD" id="cd08509">
    <property type="entry name" value="PBP2_TmCBP_oligosaccharides_like"/>
    <property type="match status" value="1"/>
</dbReference>
<feature type="chain" id="PRO_5006133524" evidence="5">
    <location>
        <begin position="21"/>
        <end position="597"/>
    </location>
</feature>
<dbReference type="Proteomes" id="UP000050277">
    <property type="component" value="Unassembled WGS sequence"/>
</dbReference>
<dbReference type="RefSeq" id="WP_054532657.1">
    <property type="nucleotide sequence ID" value="NZ_LGKP01000004.1"/>
</dbReference>
<dbReference type="GO" id="GO:0043190">
    <property type="term" value="C:ATP-binding cassette (ABC) transporter complex"/>
    <property type="evidence" value="ECO:0007669"/>
    <property type="project" value="InterPro"/>
</dbReference>
<protein>
    <submittedName>
        <fullName evidence="7">Peptide ABC transporter substrate-binding protein</fullName>
    </submittedName>
</protein>
<dbReference type="OrthoDB" id="9772924at2"/>
<dbReference type="PROSITE" id="PS51257">
    <property type="entry name" value="PROKAR_LIPOPROTEIN"/>
    <property type="match status" value="1"/>
</dbReference>
<keyword evidence="8" id="KW-1185">Reference proteome</keyword>
<accession>A0A0P6YDT7</accession>
<feature type="compositionally biased region" description="Low complexity" evidence="4">
    <location>
        <begin position="29"/>
        <end position="74"/>
    </location>
</feature>
<dbReference type="Pfam" id="PF00496">
    <property type="entry name" value="SBP_bac_5"/>
    <property type="match status" value="1"/>
</dbReference>
<dbReference type="PIRSF" id="PIRSF002741">
    <property type="entry name" value="MppA"/>
    <property type="match status" value="1"/>
</dbReference>
<dbReference type="Gene3D" id="3.10.105.10">
    <property type="entry name" value="Dipeptide-binding Protein, Domain 3"/>
    <property type="match status" value="1"/>
</dbReference>
<evidence type="ECO:0000256" key="5">
    <source>
        <dbReference type="SAM" id="SignalP"/>
    </source>
</evidence>
<dbReference type="EMBL" id="LGKP01000004">
    <property type="protein sequence ID" value="KPL91697.1"/>
    <property type="molecule type" value="Genomic_DNA"/>
</dbReference>
<sequence length="597" mass="66245">MKLRFPALMMLVIIFISMLAACGDASTLTPQATQGQSTTAPAATATEAPATGSTDATAEPTAAATTDTGSTSSDGKVFLTVSDQQQSTWVRNFNPFASDNRWPTAAGIYEPMFIYNIATGKIEPWLATEWAWNSDNTELTFTIRDGVKWSDGEAFSSKDVAYTLNLMKDNEKLQGNGRAAMRFIDTVTADGNKVVVKFKEVSTIALYDIGHQMIVPEHIWSKIADPVTFTNETPIATGPFTEIIRFQDQIWELGKNPNYWQAGKPYIDGIRQPAYPSNDAANLATINGENDLASNFIPDVEKTYVAKDPENNHYWFPPVNAPVMLLLNTTKAPFNDPNVRKAISMGFDRQQITEIATYSYNSPSDATGLPESFADWKNPEAVAAGDWVKFDVEKANAMLDAAGLTRGPDGIRVLPDGKPMTYDINVVSGWTDWVTTDEIIAESLKEIGINATTRTYDFSAWFDKVQKGEFDMSIGWSNNAPTPLQFYRGLMSGETADTPIGEANGDNWHRYGNPKVDELYSQFVKTSDPAEQKKIMNEIQMIFVQEAPAIPIMPNIYWGEYNTKRFTNFPNEENPYVLLSSFAQPDRLILLTNIKPK</sequence>
<comment type="similarity">
    <text evidence="2">Belongs to the bacterial solute-binding protein 5 family.</text>
</comment>
<dbReference type="GO" id="GO:0042597">
    <property type="term" value="C:periplasmic space"/>
    <property type="evidence" value="ECO:0007669"/>
    <property type="project" value="UniProtKB-ARBA"/>
</dbReference>
<dbReference type="InterPro" id="IPR023765">
    <property type="entry name" value="SBP_5_CS"/>
</dbReference>
<evidence type="ECO:0000313" key="8">
    <source>
        <dbReference type="Proteomes" id="UP000050277"/>
    </source>
</evidence>
<dbReference type="InterPro" id="IPR030678">
    <property type="entry name" value="Peptide/Ni-bd"/>
</dbReference>
<dbReference type="SUPFAM" id="SSF53850">
    <property type="entry name" value="Periplasmic binding protein-like II"/>
    <property type="match status" value="1"/>
</dbReference>
<dbReference type="PANTHER" id="PTHR30290">
    <property type="entry name" value="PERIPLASMIC BINDING COMPONENT OF ABC TRANSPORTER"/>
    <property type="match status" value="1"/>
</dbReference>
<dbReference type="STRING" id="70996.SE18_01560"/>
<proteinExistence type="inferred from homology"/>
<reference evidence="7 8" key="1">
    <citation type="submission" date="2015-07" db="EMBL/GenBank/DDBJ databases">
        <title>Whole genome sequence of Herpetosiphon geysericola DSM 7119.</title>
        <authorList>
            <person name="Hemp J."/>
            <person name="Ward L.M."/>
            <person name="Pace L.A."/>
            <person name="Fischer W.W."/>
        </authorList>
    </citation>
    <scope>NUCLEOTIDE SEQUENCE [LARGE SCALE GENOMIC DNA]</scope>
    <source>
        <strain evidence="7 8">DSM 7119</strain>
    </source>
</reference>
<comment type="caution">
    <text evidence="7">The sequence shown here is derived from an EMBL/GenBank/DDBJ whole genome shotgun (WGS) entry which is preliminary data.</text>
</comment>
<feature type="signal peptide" evidence="5">
    <location>
        <begin position="1"/>
        <end position="20"/>
    </location>
</feature>
<evidence type="ECO:0000256" key="3">
    <source>
        <dbReference type="ARBA" id="ARBA00022729"/>
    </source>
</evidence>